<gene>
    <name evidence="1" type="ORF">Tci_043020</name>
</gene>
<protein>
    <submittedName>
        <fullName evidence="1">Uncharacterized protein</fullName>
    </submittedName>
</protein>
<dbReference type="AlphaFoldDB" id="A0A6L2ME75"/>
<proteinExistence type="predicted"/>
<name>A0A6L2ME75_TANCI</name>
<dbReference type="EMBL" id="BKCJ010006230">
    <property type="protein sequence ID" value="GEU71042.1"/>
    <property type="molecule type" value="Genomic_DNA"/>
</dbReference>
<evidence type="ECO:0000313" key="1">
    <source>
        <dbReference type="EMBL" id="GEU71042.1"/>
    </source>
</evidence>
<accession>A0A6L2ME75</accession>
<organism evidence="1">
    <name type="scientific">Tanacetum cinerariifolium</name>
    <name type="common">Dalmatian daisy</name>
    <name type="synonym">Chrysanthemum cinerariifolium</name>
    <dbReference type="NCBI Taxonomy" id="118510"/>
    <lineage>
        <taxon>Eukaryota</taxon>
        <taxon>Viridiplantae</taxon>
        <taxon>Streptophyta</taxon>
        <taxon>Embryophyta</taxon>
        <taxon>Tracheophyta</taxon>
        <taxon>Spermatophyta</taxon>
        <taxon>Magnoliopsida</taxon>
        <taxon>eudicotyledons</taxon>
        <taxon>Gunneridae</taxon>
        <taxon>Pentapetalae</taxon>
        <taxon>asterids</taxon>
        <taxon>campanulids</taxon>
        <taxon>Asterales</taxon>
        <taxon>Asteraceae</taxon>
        <taxon>Asteroideae</taxon>
        <taxon>Anthemideae</taxon>
        <taxon>Anthemidinae</taxon>
        <taxon>Tanacetum</taxon>
    </lineage>
</organism>
<comment type="caution">
    <text evidence="1">The sequence shown here is derived from an EMBL/GenBank/DDBJ whole genome shotgun (WGS) entry which is preliminary data.</text>
</comment>
<reference evidence="1" key="1">
    <citation type="journal article" date="2019" name="Sci. Rep.">
        <title>Draft genome of Tanacetum cinerariifolium, the natural source of mosquito coil.</title>
        <authorList>
            <person name="Yamashiro T."/>
            <person name="Shiraishi A."/>
            <person name="Satake H."/>
            <person name="Nakayama K."/>
        </authorList>
    </citation>
    <scope>NUCLEOTIDE SEQUENCE</scope>
</reference>
<sequence>MNLVIAQQVALDNDLVSTEDRIEIHKCNMRIDPTKTQKEATYQVVLDTWYVVPTGRVTVPAGRYIVPTSSVIVATGRHGLEVLKLRVGGDLTMAEQLVRFIKADLLNAQSAV</sequence>